<evidence type="ECO:0000256" key="1">
    <source>
        <dbReference type="SAM" id="Coils"/>
    </source>
</evidence>
<dbReference type="OrthoDB" id="7682240at2759"/>
<feature type="compositionally biased region" description="Polar residues" evidence="2">
    <location>
        <begin position="719"/>
        <end position="746"/>
    </location>
</feature>
<feature type="region of interest" description="Disordered" evidence="2">
    <location>
        <begin position="1"/>
        <end position="38"/>
    </location>
</feature>
<feature type="coiled-coil region" evidence="1">
    <location>
        <begin position="74"/>
        <end position="108"/>
    </location>
</feature>
<feature type="compositionally biased region" description="Basic residues" evidence="2">
    <location>
        <begin position="748"/>
        <end position="759"/>
    </location>
</feature>
<keyword evidence="4" id="KW-1185">Reference proteome</keyword>
<dbReference type="AlphaFoldDB" id="A0A8J2MQ71"/>
<evidence type="ECO:0000313" key="3">
    <source>
        <dbReference type="EMBL" id="CAG5089205.1"/>
    </source>
</evidence>
<feature type="region of interest" description="Disordered" evidence="2">
    <location>
        <begin position="718"/>
        <end position="759"/>
    </location>
</feature>
<feature type="coiled-coil region" evidence="1">
    <location>
        <begin position="162"/>
        <end position="189"/>
    </location>
</feature>
<evidence type="ECO:0000256" key="2">
    <source>
        <dbReference type="SAM" id="MobiDB-lite"/>
    </source>
</evidence>
<organism evidence="3 4">
    <name type="scientific">Cotesia congregata</name>
    <name type="common">Parasitoid wasp</name>
    <name type="synonym">Apanteles congregatus</name>
    <dbReference type="NCBI Taxonomy" id="51543"/>
    <lineage>
        <taxon>Eukaryota</taxon>
        <taxon>Metazoa</taxon>
        <taxon>Ecdysozoa</taxon>
        <taxon>Arthropoda</taxon>
        <taxon>Hexapoda</taxon>
        <taxon>Insecta</taxon>
        <taxon>Pterygota</taxon>
        <taxon>Neoptera</taxon>
        <taxon>Endopterygota</taxon>
        <taxon>Hymenoptera</taxon>
        <taxon>Apocrita</taxon>
        <taxon>Ichneumonoidea</taxon>
        <taxon>Braconidae</taxon>
        <taxon>Microgastrinae</taxon>
        <taxon>Cotesia</taxon>
    </lineage>
</organism>
<feature type="compositionally biased region" description="Low complexity" evidence="2">
    <location>
        <begin position="29"/>
        <end position="38"/>
    </location>
</feature>
<accession>A0A8J2MQ71</accession>
<proteinExistence type="predicted"/>
<feature type="coiled-coil region" evidence="1">
    <location>
        <begin position="512"/>
        <end position="592"/>
    </location>
</feature>
<protein>
    <submittedName>
        <fullName evidence="3">Uncharacterized protein</fullName>
    </submittedName>
</protein>
<feature type="coiled-coil region" evidence="1">
    <location>
        <begin position="350"/>
        <end position="486"/>
    </location>
</feature>
<reference evidence="3" key="1">
    <citation type="submission" date="2021-04" db="EMBL/GenBank/DDBJ databases">
        <authorList>
            <person name="Chebbi M.A.C M."/>
        </authorList>
    </citation>
    <scope>NUCLEOTIDE SEQUENCE</scope>
</reference>
<name>A0A8J2MQ71_COTCN</name>
<evidence type="ECO:0000313" key="4">
    <source>
        <dbReference type="Proteomes" id="UP000786811"/>
    </source>
</evidence>
<dbReference type="Proteomes" id="UP000786811">
    <property type="component" value="Unassembled WGS sequence"/>
</dbReference>
<comment type="caution">
    <text evidence="3">The sequence shown here is derived from an EMBL/GenBank/DDBJ whole genome shotgun (WGS) entry which is preliminary data.</text>
</comment>
<sequence>MDQKSNKRKNSIDIIQEGPTNKVLRRTSSLESSSSNLGKSNNQFLDRITAIWKTTSSGAKNSLTYEGQDIKTKIKEHEAKYEHAAKTLQSCQRELESLENNVSEFRISFEKIIAQNQNLKEKHADALKLSESFTKHVNYINNTMSRCKDHAKVLDKMYKDVIIKLREDNDLLSKKIDELNRLIASKKEEPKVHLEQIKLELVGLKMKDETIHDNILQQEEKIRKIISQLKINDEINDHKKSYENEFKSSIKQLEESLVEEEKKSLEQMNLIEESRIKEIKDCDQKKLSLLYEECNEAETVMNNIQEQKSEILKKYQQKKKLADYSEKKSKQLLSQVVHVKTELNKVTLALQDSNAEKTSLEKIIDEVYNNCLIKLNEFELITREKSKFASELKILNNKFKNEEEETKQLLDELENKESQLKEAIQSSDDVDKQVRDYQENKESKVAELKKELESITKSVKSILNENKEIKTDNRKLEREHNEESKIQANKYDECLNNLNNFSSSNDKITKELTTSKKNLRSFETKTQKLKEEYAKWQETVESKLKNVKKDVASKNKFEKQLKEELSKLKTNLEKFEKKRQQLKTDNIKIVEQHKIQSNIEQHKIQSNIEHKNQSNIEHKNQSNIELETHTNNKYKNVTVLKSPSTYQSQNQPVKGRKIRVLENKVVDKVVKSILKPQTSLQTPKSPGRKLKFSIPEYANSKKSPDYFDASSIDEEYHKLSQSMLSSPKFRSSPSQGSYSTPASPATPTRKKFFKSRGTS</sequence>
<feature type="coiled-coil region" evidence="1">
    <location>
        <begin position="243"/>
        <end position="321"/>
    </location>
</feature>
<gene>
    <name evidence="3" type="ORF">HICCMSTLAB_LOCUS5142</name>
</gene>
<keyword evidence="1" id="KW-0175">Coiled coil</keyword>
<dbReference type="EMBL" id="CAJNRD030001119">
    <property type="protein sequence ID" value="CAG5089205.1"/>
    <property type="molecule type" value="Genomic_DNA"/>
</dbReference>